<comment type="caution">
    <text evidence="1">The sequence shown here is derived from an EMBL/GenBank/DDBJ whole genome shotgun (WGS) entry which is preliminary data.</text>
</comment>
<dbReference type="AlphaFoldDB" id="A0A550CCF3"/>
<keyword evidence="2" id="KW-1185">Reference proteome</keyword>
<name>A0A550CCF3_9AGAR</name>
<evidence type="ECO:0000313" key="2">
    <source>
        <dbReference type="Proteomes" id="UP000320762"/>
    </source>
</evidence>
<sequence>MSEDLAQALMISYCGSVEEATRQMKDIYSKANIIGGIPDPKDTTIQKVELPGVGCHMRFWMATKRALYRSISATIEVDKLSLSRPIYRSWCQAFSVTATAATFAVLQGTEQEFVFDGKIIKRILLPTRGQPVQPAVDPTVLQELPLMVPYAKRHAQALALTRGRAPY</sequence>
<accession>A0A550CCF3</accession>
<protein>
    <submittedName>
        <fullName evidence="1">Uncharacterized protein</fullName>
    </submittedName>
</protein>
<reference evidence="1 2" key="1">
    <citation type="journal article" date="2019" name="New Phytol.">
        <title>Comparative genomics reveals unique wood-decay strategies and fruiting body development in the Schizophyllaceae.</title>
        <authorList>
            <person name="Almasi E."/>
            <person name="Sahu N."/>
            <person name="Krizsan K."/>
            <person name="Balint B."/>
            <person name="Kovacs G.M."/>
            <person name="Kiss B."/>
            <person name="Cseklye J."/>
            <person name="Drula E."/>
            <person name="Henrissat B."/>
            <person name="Nagy I."/>
            <person name="Chovatia M."/>
            <person name="Adam C."/>
            <person name="LaButti K."/>
            <person name="Lipzen A."/>
            <person name="Riley R."/>
            <person name="Grigoriev I.V."/>
            <person name="Nagy L.G."/>
        </authorList>
    </citation>
    <scope>NUCLEOTIDE SEQUENCE [LARGE SCALE GENOMIC DNA]</scope>
    <source>
        <strain evidence="1 2">NL-1724</strain>
    </source>
</reference>
<dbReference type="Proteomes" id="UP000320762">
    <property type="component" value="Unassembled WGS sequence"/>
</dbReference>
<gene>
    <name evidence="1" type="ORF">BD626DRAFT_630667</name>
</gene>
<organism evidence="1 2">
    <name type="scientific">Schizophyllum amplum</name>
    <dbReference type="NCBI Taxonomy" id="97359"/>
    <lineage>
        <taxon>Eukaryota</taxon>
        <taxon>Fungi</taxon>
        <taxon>Dikarya</taxon>
        <taxon>Basidiomycota</taxon>
        <taxon>Agaricomycotina</taxon>
        <taxon>Agaricomycetes</taxon>
        <taxon>Agaricomycetidae</taxon>
        <taxon>Agaricales</taxon>
        <taxon>Schizophyllaceae</taxon>
        <taxon>Schizophyllum</taxon>
    </lineage>
</organism>
<evidence type="ECO:0000313" key="1">
    <source>
        <dbReference type="EMBL" id="TRM62475.1"/>
    </source>
</evidence>
<dbReference type="EMBL" id="VDMD01000012">
    <property type="protein sequence ID" value="TRM62475.1"/>
    <property type="molecule type" value="Genomic_DNA"/>
</dbReference>
<proteinExistence type="predicted"/>